<reference evidence="10 11" key="1">
    <citation type="submission" date="2024-02" db="EMBL/GenBank/DDBJ databases">
        <authorList>
            <person name="Saticioglu I.B."/>
        </authorList>
    </citation>
    <scope>NUCLEOTIDE SEQUENCE [LARGE SCALE GENOMIC DNA]</scope>
    <source>
        <strain evidence="10 11">Mu-80</strain>
    </source>
</reference>
<name>A0ABU8LFR5_9MICO</name>
<feature type="region of interest" description="Disordered" evidence="7">
    <location>
        <begin position="221"/>
        <end position="240"/>
    </location>
</feature>
<dbReference type="InterPro" id="IPR010432">
    <property type="entry name" value="RDD"/>
</dbReference>
<dbReference type="RefSeq" id="WP_337333187.1">
    <property type="nucleotide sequence ID" value="NZ_JBBDGM010000014.1"/>
</dbReference>
<dbReference type="Pfam" id="PF06271">
    <property type="entry name" value="RDD"/>
    <property type="match status" value="1"/>
</dbReference>
<dbReference type="EMBL" id="JBBDGM010000014">
    <property type="protein sequence ID" value="MEJ1089538.1"/>
    <property type="molecule type" value="Genomic_DNA"/>
</dbReference>
<dbReference type="Gene3D" id="2.60.200.20">
    <property type="match status" value="1"/>
</dbReference>
<keyword evidence="11" id="KW-1185">Reference proteome</keyword>
<dbReference type="Proteomes" id="UP001371224">
    <property type="component" value="Unassembled WGS sequence"/>
</dbReference>
<evidence type="ECO:0000256" key="5">
    <source>
        <dbReference type="ARBA" id="ARBA00022989"/>
    </source>
</evidence>
<evidence type="ECO:0000256" key="1">
    <source>
        <dbReference type="ARBA" id="ARBA00004651"/>
    </source>
</evidence>
<protein>
    <submittedName>
        <fullName evidence="10">RDD family protein</fullName>
    </submittedName>
</protein>
<evidence type="ECO:0000313" key="10">
    <source>
        <dbReference type="EMBL" id="MEJ1089538.1"/>
    </source>
</evidence>
<comment type="caution">
    <text evidence="10">The sequence shown here is derived from an EMBL/GenBank/DDBJ whole genome shotgun (WGS) entry which is preliminary data.</text>
</comment>
<feature type="domain" description="FHA" evidence="9">
    <location>
        <begin position="393"/>
        <end position="444"/>
    </location>
</feature>
<dbReference type="InterPro" id="IPR000253">
    <property type="entry name" value="FHA_dom"/>
</dbReference>
<dbReference type="PANTHER" id="PTHR36115:SF4">
    <property type="entry name" value="MEMBRANE PROTEIN"/>
    <property type="match status" value="1"/>
</dbReference>
<keyword evidence="5 8" id="KW-1133">Transmembrane helix</keyword>
<feature type="transmembrane region" description="Helical" evidence="8">
    <location>
        <begin position="49"/>
        <end position="67"/>
    </location>
</feature>
<dbReference type="InterPro" id="IPR008984">
    <property type="entry name" value="SMAD_FHA_dom_sf"/>
</dbReference>
<feature type="compositionally biased region" description="Basic and acidic residues" evidence="7">
    <location>
        <begin position="248"/>
        <end position="262"/>
    </location>
</feature>
<evidence type="ECO:0000256" key="2">
    <source>
        <dbReference type="ARBA" id="ARBA00022475"/>
    </source>
</evidence>
<keyword evidence="4 8" id="KW-0812">Transmembrane</keyword>
<proteinExistence type="predicted"/>
<gene>
    <name evidence="10" type="ORF">WDU99_14570</name>
</gene>
<dbReference type="CDD" id="cd00060">
    <property type="entry name" value="FHA"/>
    <property type="match status" value="1"/>
</dbReference>
<dbReference type="SUPFAM" id="SSF49879">
    <property type="entry name" value="SMAD/FHA domain"/>
    <property type="match status" value="1"/>
</dbReference>
<evidence type="ECO:0000259" key="9">
    <source>
        <dbReference type="PROSITE" id="PS50006"/>
    </source>
</evidence>
<evidence type="ECO:0000256" key="6">
    <source>
        <dbReference type="ARBA" id="ARBA00023136"/>
    </source>
</evidence>
<feature type="region of interest" description="Disordered" evidence="7">
    <location>
        <begin position="246"/>
        <end position="363"/>
    </location>
</feature>
<keyword evidence="2" id="KW-1003">Cell membrane</keyword>
<evidence type="ECO:0000313" key="11">
    <source>
        <dbReference type="Proteomes" id="UP001371224"/>
    </source>
</evidence>
<dbReference type="InterPro" id="IPR051791">
    <property type="entry name" value="Pra-immunoreactive"/>
</dbReference>
<dbReference type="PROSITE" id="PS50006">
    <property type="entry name" value="FHA_DOMAIN"/>
    <property type="match status" value="1"/>
</dbReference>
<dbReference type="PANTHER" id="PTHR36115">
    <property type="entry name" value="PROLINE-RICH ANTIGEN HOMOLOG-RELATED"/>
    <property type="match status" value="1"/>
</dbReference>
<feature type="transmembrane region" description="Helical" evidence="8">
    <location>
        <begin position="140"/>
        <end position="162"/>
    </location>
</feature>
<comment type="subcellular location">
    <subcellularLocation>
        <location evidence="1">Cell membrane</location>
        <topology evidence="1">Multi-pass membrane protein</topology>
    </subcellularLocation>
</comment>
<sequence>MIWEIDDGKQKEVEGLDAAGRPDPAYAAALGLLSAPLGRRALAMTIDMAVLLALQLPFWLGAVALLLKFGTGTISVYGLVNHPGFVLAIVTTAVTLVLTLVYSIVQWILHGRRGVTLGKNITGIRTVNVRTLERPKVGAVLLRFLIVGASGIVPLIGPVLFLSSPAFDPARRRRGWHDLATGTWLVDVKQGLNPFDEKRMRVARKMVVAEPVAERAELPSLATPVGPGAQPSYRPGNRVSAGVLGVARPHDGRRRAESDRPEPMMPARGLPSEAGKPVLGGYRSLATDANAPAPAPAPPAMPSAPQHAPQATPPAPASEPLSVAVPPKAPEQTPEPPSVAVHVEEPRTPASAPPASAPSASAPSAAAPASAAASAALVLVLDSGERIPVSAPVLLGRNPDASAHAGARPVPMADDTRSLSKTHMLVRPVPGGLEITDCRSTNGSGLVRAGVEYSVAADVPVITIEGDRIRLGDRVATVMRG</sequence>
<organism evidence="10 11">
    <name type="scientific">Microbacterium bandirmense</name>
    <dbReference type="NCBI Taxonomy" id="3122050"/>
    <lineage>
        <taxon>Bacteria</taxon>
        <taxon>Bacillati</taxon>
        <taxon>Actinomycetota</taxon>
        <taxon>Actinomycetes</taxon>
        <taxon>Micrococcales</taxon>
        <taxon>Microbacteriaceae</taxon>
        <taxon>Microbacterium</taxon>
    </lineage>
</organism>
<keyword evidence="6 8" id="KW-0472">Membrane</keyword>
<evidence type="ECO:0000256" key="3">
    <source>
        <dbReference type="ARBA" id="ARBA00022553"/>
    </source>
</evidence>
<feature type="compositionally biased region" description="Pro residues" evidence="7">
    <location>
        <begin position="327"/>
        <end position="337"/>
    </location>
</feature>
<evidence type="ECO:0000256" key="8">
    <source>
        <dbReference type="SAM" id="Phobius"/>
    </source>
</evidence>
<evidence type="ECO:0000256" key="4">
    <source>
        <dbReference type="ARBA" id="ARBA00022692"/>
    </source>
</evidence>
<keyword evidence="3" id="KW-0597">Phosphoprotein</keyword>
<evidence type="ECO:0000256" key="7">
    <source>
        <dbReference type="SAM" id="MobiDB-lite"/>
    </source>
</evidence>
<accession>A0ABU8LFR5</accession>
<feature type="compositionally biased region" description="Pro residues" evidence="7">
    <location>
        <begin position="293"/>
        <end position="302"/>
    </location>
</feature>
<feature type="transmembrane region" description="Helical" evidence="8">
    <location>
        <begin position="87"/>
        <end position="109"/>
    </location>
</feature>